<feature type="chain" id="PRO_5047536653" evidence="1">
    <location>
        <begin position="26"/>
        <end position="71"/>
    </location>
</feature>
<feature type="signal peptide" evidence="1">
    <location>
        <begin position="1"/>
        <end position="25"/>
    </location>
</feature>
<comment type="caution">
    <text evidence="2">The sequence shown here is derived from an EMBL/GenBank/DDBJ whole genome shotgun (WGS) entry which is preliminary data.</text>
</comment>
<keyword evidence="3" id="KW-1185">Reference proteome</keyword>
<sequence length="71" mass="7643">MRLKKVITCSALSIALLLSTSSASASNSSADSNKSQKIKTPQAELNTIHLKANTQKEAIICLFPPKRCKRG</sequence>
<dbReference type="Proteomes" id="UP001467674">
    <property type="component" value="Unassembled WGS sequence"/>
</dbReference>
<organism evidence="2 3">
    <name type="scientific">Bacillus altitudinis</name>
    <dbReference type="NCBI Taxonomy" id="293387"/>
    <lineage>
        <taxon>Bacteria</taxon>
        <taxon>Bacillati</taxon>
        <taxon>Bacillota</taxon>
        <taxon>Bacilli</taxon>
        <taxon>Bacillales</taxon>
        <taxon>Bacillaceae</taxon>
        <taxon>Bacillus</taxon>
    </lineage>
</organism>
<dbReference type="EMBL" id="JBEOME010000002">
    <property type="protein sequence ID" value="MER3120753.1"/>
    <property type="molecule type" value="Genomic_DNA"/>
</dbReference>
<keyword evidence="1" id="KW-0732">Signal</keyword>
<evidence type="ECO:0000313" key="2">
    <source>
        <dbReference type="EMBL" id="MER3120753.1"/>
    </source>
</evidence>
<evidence type="ECO:0000256" key="1">
    <source>
        <dbReference type="SAM" id="SignalP"/>
    </source>
</evidence>
<evidence type="ECO:0000313" key="3">
    <source>
        <dbReference type="Proteomes" id="UP001467674"/>
    </source>
</evidence>
<accession>A0ABV1S2J3</accession>
<name>A0ABV1S2J3_BACAB</name>
<proteinExistence type="predicted"/>
<protein>
    <submittedName>
        <fullName evidence="2">Uncharacterized protein</fullName>
    </submittedName>
</protein>
<reference evidence="2 3" key="1">
    <citation type="submission" date="2024-06" db="EMBL/GenBank/DDBJ databases">
        <title>Construction of an artificial bacterial consortium using nitrogen cycle bacteria from Cuatro Cienegas Basin and a mangrove forest.</title>
        <authorList>
            <person name="Aguilera-Najera D."/>
            <person name="Marquez-Cianci L."/>
            <person name="Martinez-Perez E."/>
            <person name="Rosas-Barrera M."/>
            <person name="Rodriguez-Cruz U.E."/>
            <person name="Tapia-Lopez R."/>
            <person name="Eguiarte L.E."/>
            <person name="Souza-Saldivar V."/>
        </authorList>
    </citation>
    <scope>NUCLEOTIDE SEQUENCE [LARGE SCALE GENOMIC DNA]</scope>
    <source>
        <strain evidence="2 3">S14-15</strain>
    </source>
</reference>
<gene>
    <name evidence="2" type="ORF">ABQG71_06070</name>
</gene>
<dbReference type="RefSeq" id="WP_265154116.1">
    <property type="nucleotide sequence ID" value="NZ_CP128109.1"/>
</dbReference>